<reference evidence="2" key="1">
    <citation type="submission" date="2020-11" db="EMBL/GenBank/DDBJ databases">
        <authorList>
            <person name="Tran Van P."/>
        </authorList>
    </citation>
    <scope>NUCLEOTIDE SEQUENCE</scope>
</reference>
<evidence type="ECO:0000313" key="2">
    <source>
        <dbReference type="EMBL" id="CAD7280402.1"/>
    </source>
</evidence>
<gene>
    <name evidence="2" type="ORF">NMOB1V02_LOCUS8062</name>
</gene>
<organism evidence="2">
    <name type="scientific">Notodromas monacha</name>
    <dbReference type="NCBI Taxonomy" id="399045"/>
    <lineage>
        <taxon>Eukaryota</taxon>
        <taxon>Metazoa</taxon>
        <taxon>Ecdysozoa</taxon>
        <taxon>Arthropoda</taxon>
        <taxon>Crustacea</taxon>
        <taxon>Oligostraca</taxon>
        <taxon>Ostracoda</taxon>
        <taxon>Podocopa</taxon>
        <taxon>Podocopida</taxon>
        <taxon>Cypridocopina</taxon>
        <taxon>Cypridoidea</taxon>
        <taxon>Cyprididae</taxon>
        <taxon>Notodromas</taxon>
    </lineage>
</organism>
<feature type="coiled-coil region" evidence="1">
    <location>
        <begin position="277"/>
        <end position="304"/>
    </location>
</feature>
<evidence type="ECO:0000313" key="3">
    <source>
        <dbReference type="Proteomes" id="UP000678499"/>
    </source>
</evidence>
<dbReference type="EMBL" id="CAJPEX010002153">
    <property type="protein sequence ID" value="CAG0920554.1"/>
    <property type="molecule type" value="Genomic_DNA"/>
</dbReference>
<keyword evidence="3" id="KW-1185">Reference proteome</keyword>
<proteinExistence type="predicted"/>
<sequence>MLSQGNNEPSLTLSLCNINIVRQKAGFEACQQHQPFDTSLTDCQIETLGKTWSQVLAERCKPAREPSNEPHSLRKFAERIESSVTLSRRVAIPDPPAAKPDLSELKKYMEPILRAGRKMNYKLLNTSQFPNDNPIPGVSFGVMLEQGIKTCSGISRETARLKILKHLNPCLYEKSLAWLGLMNHYNSNHKAHSEKVKEIAKHQDSKVLDRKKKMMENDMNKIRRVISHLKYHVDKLDEKMCLMQAEMEAFVESPENKAIFDMKKCILERMCKQKTCLEIARTDKERLTLKIERLEKLQNNLRNQVSLDYPPVCGMSKADVDDLHQHQVLNAEKNKTLISGYTKLLEKMKRETRDDIRGLRSLWTRSNEIEAHTKALIDLIQSTDPCDVVIRTLLNCLNLPPNHRMHCLTKALIKEQKVVALAADAFDVKYSEF</sequence>
<accession>A0A7R9BRV6</accession>
<keyword evidence="1" id="KW-0175">Coiled coil</keyword>
<dbReference type="AlphaFoldDB" id="A0A7R9BRV6"/>
<evidence type="ECO:0000256" key="1">
    <source>
        <dbReference type="SAM" id="Coils"/>
    </source>
</evidence>
<dbReference type="EMBL" id="OA884190">
    <property type="protein sequence ID" value="CAD7280402.1"/>
    <property type="molecule type" value="Genomic_DNA"/>
</dbReference>
<name>A0A7R9BRV6_9CRUS</name>
<protein>
    <submittedName>
        <fullName evidence="2">Uncharacterized protein</fullName>
    </submittedName>
</protein>
<dbReference type="Proteomes" id="UP000678499">
    <property type="component" value="Unassembled WGS sequence"/>
</dbReference>